<dbReference type="EMBL" id="MTYJ01000006">
    <property type="protein sequence ID" value="OQV24476.1"/>
    <property type="molecule type" value="Genomic_DNA"/>
</dbReference>
<dbReference type="AlphaFoldDB" id="A0A1W0XAC4"/>
<comment type="caution">
    <text evidence="3">The sequence shown here is derived from an EMBL/GenBank/DDBJ whole genome shotgun (WGS) entry which is preliminary data.</text>
</comment>
<evidence type="ECO:0008006" key="5">
    <source>
        <dbReference type="Google" id="ProtNLM"/>
    </source>
</evidence>
<name>A0A1W0XAC4_HYPEX</name>
<feature type="compositionally biased region" description="Polar residues" evidence="2">
    <location>
        <begin position="93"/>
        <end position="103"/>
    </location>
</feature>
<evidence type="ECO:0000313" key="3">
    <source>
        <dbReference type="EMBL" id="OQV24476.1"/>
    </source>
</evidence>
<gene>
    <name evidence="3" type="ORF">BV898_01539</name>
</gene>
<organism evidence="3 4">
    <name type="scientific">Hypsibius exemplaris</name>
    <name type="common">Freshwater tardigrade</name>
    <dbReference type="NCBI Taxonomy" id="2072580"/>
    <lineage>
        <taxon>Eukaryota</taxon>
        <taxon>Metazoa</taxon>
        <taxon>Ecdysozoa</taxon>
        <taxon>Tardigrada</taxon>
        <taxon>Eutardigrada</taxon>
        <taxon>Parachela</taxon>
        <taxon>Hypsibioidea</taxon>
        <taxon>Hypsibiidae</taxon>
        <taxon>Hypsibius</taxon>
    </lineage>
</organism>
<evidence type="ECO:0000313" key="4">
    <source>
        <dbReference type="Proteomes" id="UP000192578"/>
    </source>
</evidence>
<feature type="region of interest" description="Disordered" evidence="2">
    <location>
        <begin position="167"/>
        <end position="200"/>
    </location>
</feature>
<evidence type="ECO:0000256" key="1">
    <source>
        <dbReference type="SAM" id="Coils"/>
    </source>
</evidence>
<reference evidence="4" key="1">
    <citation type="submission" date="2017-01" db="EMBL/GenBank/DDBJ databases">
        <title>Comparative genomics of anhydrobiosis in the tardigrade Hypsibius dujardini.</title>
        <authorList>
            <person name="Yoshida Y."/>
            <person name="Koutsovoulos G."/>
            <person name="Laetsch D."/>
            <person name="Stevens L."/>
            <person name="Kumar S."/>
            <person name="Horikawa D."/>
            <person name="Ishino K."/>
            <person name="Komine S."/>
            <person name="Tomita M."/>
            <person name="Blaxter M."/>
            <person name="Arakawa K."/>
        </authorList>
    </citation>
    <scope>NUCLEOTIDE SEQUENCE [LARGE SCALE GENOMIC DNA]</scope>
    <source>
        <strain evidence="4">Z151</strain>
    </source>
</reference>
<accession>A0A1W0XAC4</accession>
<keyword evidence="4" id="KW-1185">Reference proteome</keyword>
<evidence type="ECO:0000256" key="2">
    <source>
        <dbReference type="SAM" id="MobiDB-lite"/>
    </source>
</evidence>
<feature type="region of interest" description="Disordered" evidence="2">
    <location>
        <begin position="91"/>
        <end position="110"/>
    </location>
</feature>
<dbReference type="Proteomes" id="UP000192578">
    <property type="component" value="Unassembled WGS sequence"/>
</dbReference>
<feature type="coiled-coil region" evidence="1">
    <location>
        <begin position="231"/>
        <end position="258"/>
    </location>
</feature>
<keyword evidence="1" id="KW-0175">Coiled coil</keyword>
<proteinExistence type="predicted"/>
<sequence length="347" mass="38983">MLCCVRALLSDLCEILATLELSPFITMDELQPPPLNNHNVLSINPPLPYLRPLFSDSDSWQFADSDSKDWHDMPSPSAPAPVASAVGKMMTRASRQSSQSINQAKVDVAAPTPKQSINQAKLGPSKLVVIKPTPSRSGLISSQVTAEVMPRMPVLVDAREEDFDFSDGDESLNGVTRKDSSAKTSKLGGKAPKVRPGAMSSHAVYARMNRERKKKYLAELEAYKKAMTKRSMESQRQLEDIHQETQELTQEISSLRTELPYFDVELREDDTNAHERKGEKCNFQSLVKAVFKRVGDEAKRRAGFTSAGEDPLVERTIFPRPPTRLNGMYIFLYHRRRAMDRRHCFSS</sequence>
<protein>
    <recommendedName>
        <fullName evidence="5">BZIP domain-containing protein</fullName>
    </recommendedName>
</protein>